<proteinExistence type="inferred from homology"/>
<dbReference type="OrthoDB" id="9815002at2"/>
<dbReference type="RefSeq" id="WP_066611091.1">
    <property type="nucleotide sequence ID" value="NZ_LQQU01000015.1"/>
</dbReference>
<feature type="domain" description="Transglycosylase SLT" evidence="3">
    <location>
        <begin position="100"/>
        <end position="197"/>
    </location>
</feature>
<gene>
    <name evidence="4" type="ORF">AVW16_08730</name>
</gene>
<dbReference type="AlphaFoldDB" id="A0A163CV79"/>
<keyword evidence="2" id="KW-0732">Signal</keyword>
<keyword evidence="5" id="KW-1185">Reference proteome</keyword>
<feature type="signal peptide" evidence="2">
    <location>
        <begin position="1"/>
        <end position="21"/>
    </location>
</feature>
<organism evidence="4 5">
    <name type="scientific">Crenobacter luteus</name>
    <dbReference type="NCBI Taxonomy" id="1452487"/>
    <lineage>
        <taxon>Bacteria</taxon>
        <taxon>Pseudomonadati</taxon>
        <taxon>Pseudomonadota</taxon>
        <taxon>Betaproteobacteria</taxon>
        <taxon>Neisseriales</taxon>
        <taxon>Neisseriaceae</taxon>
        <taxon>Crenobacter</taxon>
    </lineage>
</organism>
<reference evidence="5" key="1">
    <citation type="submission" date="2016-01" db="EMBL/GenBank/DDBJ databases">
        <title>Draft genome of Chromobacterium sp. F49.</title>
        <authorList>
            <person name="Hong K.W."/>
        </authorList>
    </citation>
    <scope>NUCLEOTIDE SEQUENCE [LARGE SCALE GENOMIC DNA]</scope>
    <source>
        <strain evidence="5">CN10</strain>
    </source>
</reference>
<protein>
    <recommendedName>
        <fullName evidence="3">Transglycosylase SLT domain-containing protein</fullName>
    </recommendedName>
</protein>
<dbReference type="Gene3D" id="1.10.530.10">
    <property type="match status" value="1"/>
</dbReference>
<comment type="similarity">
    <text evidence="1">Belongs to the transglycosylase Slt family.</text>
</comment>
<name>A0A163CV79_9NEIS</name>
<feature type="chain" id="PRO_5007842258" description="Transglycosylase SLT domain-containing protein" evidence="2">
    <location>
        <begin position="22"/>
        <end position="244"/>
    </location>
</feature>
<dbReference type="PANTHER" id="PTHR37423:SF2">
    <property type="entry name" value="MEMBRANE-BOUND LYTIC MUREIN TRANSGLYCOSYLASE C"/>
    <property type="match status" value="1"/>
</dbReference>
<evidence type="ECO:0000313" key="5">
    <source>
        <dbReference type="Proteomes" id="UP000076625"/>
    </source>
</evidence>
<dbReference type="Pfam" id="PF01464">
    <property type="entry name" value="SLT"/>
    <property type="match status" value="1"/>
</dbReference>
<dbReference type="STRING" id="1452487.AVW16_08730"/>
<dbReference type="PANTHER" id="PTHR37423">
    <property type="entry name" value="SOLUBLE LYTIC MUREIN TRANSGLYCOSYLASE-RELATED"/>
    <property type="match status" value="1"/>
</dbReference>
<dbReference type="InterPro" id="IPR008258">
    <property type="entry name" value="Transglycosylase_SLT_dom_1"/>
</dbReference>
<evidence type="ECO:0000256" key="1">
    <source>
        <dbReference type="ARBA" id="ARBA00007734"/>
    </source>
</evidence>
<dbReference type="InterPro" id="IPR023346">
    <property type="entry name" value="Lysozyme-like_dom_sf"/>
</dbReference>
<evidence type="ECO:0000313" key="4">
    <source>
        <dbReference type="EMBL" id="KZE33247.1"/>
    </source>
</evidence>
<comment type="caution">
    <text evidence="4">The sequence shown here is derived from an EMBL/GenBank/DDBJ whole genome shotgun (WGS) entry which is preliminary data.</text>
</comment>
<dbReference type="SUPFAM" id="SSF53955">
    <property type="entry name" value="Lysozyme-like"/>
    <property type="match status" value="1"/>
</dbReference>
<evidence type="ECO:0000259" key="3">
    <source>
        <dbReference type="Pfam" id="PF01464"/>
    </source>
</evidence>
<evidence type="ECO:0000256" key="2">
    <source>
        <dbReference type="SAM" id="SignalP"/>
    </source>
</evidence>
<sequence>MTRFLLLFATVAALSSVPARAEIWGYVDEDGRAHLAERQLDARYQLFQKGGSLKREDAVDDVVIVGKTRQGVAPGDVAGLPRVAAPHISASRKAPYREMIARVAREHRLDPELLHAIVSVESGYQSAALSPKGAVGLMQVMPATGERFGVTELSDPRQNLKAGARYLKFLLTAFNGNLPLVLAAYNAGEGAVQKYNNRIPPYPETRDYVAKVLASYRGAAEPSGALRDAGGKRMRVVIQPDRAL</sequence>
<dbReference type="EMBL" id="LQQU01000015">
    <property type="protein sequence ID" value="KZE33247.1"/>
    <property type="molecule type" value="Genomic_DNA"/>
</dbReference>
<accession>A0A163CV79</accession>
<dbReference type="CDD" id="cd00254">
    <property type="entry name" value="LT-like"/>
    <property type="match status" value="1"/>
</dbReference>
<dbReference type="Proteomes" id="UP000076625">
    <property type="component" value="Unassembled WGS sequence"/>
</dbReference>